<dbReference type="SUPFAM" id="SSF52833">
    <property type="entry name" value="Thioredoxin-like"/>
    <property type="match status" value="1"/>
</dbReference>
<protein>
    <submittedName>
        <fullName evidence="2">Aip5 protein</fullName>
    </submittedName>
</protein>
<evidence type="ECO:0000256" key="1">
    <source>
        <dbReference type="SAM" id="MobiDB-lite"/>
    </source>
</evidence>
<feature type="compositionally biased region" description="Basic and acidic residues" evidence="1">
    <location>
        <begin position="596"/>
        <end position="610"/>
    </location>
</feature>
<feature type="compositionally biased region" description="Low complexity" evidence="1">
    <location>
        <begin position="936"/>
        <end position="969"/>
    </location>
</feature>
<feature type="region of interest" description="Disordered" evidence="1">
    <location>
        <begin position="29"/>
        <end position="73"/>
    </location>
</feature>
<dbReference type="AlphaFoldDB" id="A0AAV5RVP7"/>
<feature type="region of interest" description="Disordered" evidence="1">
    <location>
        <begin position="320"/>
        <end position="339"/>
    </location>
</feature>
<feature type="region of interest" description="Disordered" evidence="1">
    <location>
        <begin position="1002"/>
        <end position="1028"/>
    </location>
</feature>
<feature type="compositionally biased region" description="Basic and acidic residues" evidence="1">
    <location>
        <begin position="276"/>
        <end position="287"/>
    </location>
</feature>
<feature type="compositionally biased region" description="Basic and acidic residues" evidence="1">
    <location>
        <begin position="243"/>
        <end position="269"/>
    </location>
</feature>
<comment type="caution">
    <text evidence="2">The sequence shown here is derived from an EMBL/GenBank/DDBJ whole genome shotgun (WGS) entry which is preliminary data.</text>
</comment>
<feature type="region of interest" description="Disordered" evidence="1">
    <location>
        <begin position="427"/>
        <end position="971"/>
    </location>
</feature>
<evidence type="ECO:0000313" key="3">
    <source>
        <dbReference type="Proteomes" id="UP001377567"/>
    </source>
</evidence>
<feature type="compositionally biased region" description="Polar residues" evidence="1">
    <location>
        <begin position="184"/>
        <end position="241"/>
    </location>
</feature>
<feature type="compositionally biased region" description="Acidic residues" evidence="1">
    <location>
        <begin position="851"/>
        <end position="862"/>
    </location>
</feature>
<dbReference type="InterPro" id="IPR036249">
    <property type="entry name" value="Thioredoxin-like_sf"/>
</dbReference>
<evidence type="ECO:0000313" key="2">
    <source>
        <dbReference type="EMBL" id="GMM54763.1"/>
    </source>
</evidence>
<dbReference type="Gene3D" id="3.40.30.10">
    <property type="entry name" value="Glutaredoxin"/>
    <property type="match status" value="1"/>
</dbReference>
<feature type="compositionally biased region" description="Basic and acidic residues" evidence="1">
    <location>
        <begin position="326"/>
        <end position="339"/>
    </location>
</feature>
<dbReference type="EMBL" id="BTGD01000003">
    <property type="protein sequence ID" value="GMM54763.1"/>
    <property type="molecule type" value="Genomic_DNA"/>
</dbReference>
<reference evidence="2 3" key="1">
    <citation type="journal article" date="2023" name="Elife">
        <title>Identification of key yeast species and microbe-microbe interactions impacting larval growth of Drosophila in the wild.</title>
        <authorList>
            <person name="Mure A."/>
            <person name="Sugiura Y."/>
            <person name="Maeda R."/>
            <person name="Honda K."/>
            <person name="Sakurai N."/>
            <person name="Takahashi Y."/>
            <person name="Watada M."/>
            <person name="Katoh T."/>
            <person name="Gotoh A."/>
            <person name="Gotoh Y."/>
            <person name="Taniguchi I."/>
            <person name="Nakamura K."/>
            <person name="Hayashi T."/>
            <person name="Katayama T."/>
            <person name="Uemura T."/>
            <person name="Hattori Y."/>
        </authorList>
    </citation>
    <scope>NUCLEOTIDE SEQUENCE [LARGE SCALE GENOMIC DNA]</scope>
    <source>
        <strain evidence="2 3">KH-74</strain>
    </source>
</reference>
<keyword evidence="3" id="KW-1185">Reference proteome</keyword>
<feature type="compositionally biased region" description="Low complexity" evidence="1">
    <location>
        <begin position="1002"/>
        <end position="1014"/>
    </location>
</feature>
<feature type="compositionally biased region" description="Polar residues" evidence="1">
    <location>
        <begin position="691"/>
        <end position="704"/>
    </location>
</feature>
<feature type="compositionally biased region" description="Basic residues" evidence="1">
    <location>
        <begin position="37"/>
        <end position="54"/>
    </location>
</feature>
<gene>
    <name evidence="2" type="ORF">DAKH74_013790</name>
</gene>
<feature type="compositionally biased region" description="Basic and acidic residues" evidence="1">
    <location>
        <begin position="647"/>
        <end position="690"/>
    </location>
</feature>
<feature type="region of interest" description="Disordered" evidence="1">
    <location>
        <begin position="160"/>
        <end position="309"/>
    </location>
</feature>
<dbReference type="Proteomes" id="UP001377567">
    <property type="component" value="Unassembled WGS sequence"/>
</dbReference>
<dbReference type="PROSITE" id="PS51354">
    <property type="entry name" value="GLUTAREDOXIN_2"/>
    <property type="match status" value="1"/>
</dbReference>
<name>A0AAV5RVP7_MAUHU</name>
<organism evidence="2 3">
    <name type="scientific">Maudiozyma humilis</name>
    <name type="common">Sour dough yeast</name>
    <name type="synonym">Kazachstania humilis</name>
    <dbReference type="NCBI Taxonomy" id="51915"/>
    <lineage>
        <taxon>Eukaryota</taxon>
        <taxon>Fungi</taxon>
        <taxon>Dikarya</taxon>
        <taxon>Ascomycota</taxon>
        <taxon>Saccharomycotina</taxon>
        <taxon>Saccharomycetes</taxon>
        <taxon>Saccharomycetales</taxon>
        <taxon>Saccharomycetaceae</taxon>
        <taxon>Maudiozyma</taxon>
    </lineage>
</organism>
<feature type="compositionally biased region" description="Low complexity" evidence="1">
    <location>
        <begin position="814"/>
        <end position="826"/>
    </location>
</feature>
<feature type="compositionally biased region" description="Polar residues" evidence="1">
    <location>
        <begin position="499"/>
        <end position="510"/>
    </location>
</feature>
<feature type="compositionally biased region" description="Basic and acidic residues" evidence="1">
    <location>
        <begin position="1017"/>
        <end position="1028"/>
    </location>
</feature>
<proteinExistence type="predicted"/>
<accession>A0AAV5RVP7</accession>
<sequence length="1124" mass="119641">MSEQVDEVKTGQGVPDVDLNAMIDATATLANDLTNHTAKKKKNRKKKKKKKKTAKTADNDLDSNGPDKDKKDKLDSILVGIEEYLQTDTPDDNNVAVNIVDTNGDPTLEPSAVKKTDTIATTAINHNAADELSAGSEPVVQEGLQNGFDRNATQEDDATADLTEKNDDSVSITSVPAQEAVDTDYSSNPTESETKQVPLTAEINNDPTTITLDKATKGSTPTQLSSAENSDPSSNVTSLPLQSDKDHVEVDENTLKEDILVEQPTKDKSTPSQTNEEVKKDKIEPSKDVAPAAQDTTVNEDEDERDISMDQIDEVTRSLNNLHINSSEKKPKDADDDSKYTITIGTVGDSEAEVDVPISIKTVTPTNEINRENIIEKRDVSTKVPDDLTVQDNFGDISVESSRPVSENVGHIVPEVSPSDINVCETAPQGKTDLPKDEISLTPSESKGTILSDVETADSPNDVVTGESSKEVSEDTPVATEKEDPSIPNTTAPIDDGETFQQETSLQDTIPKTEVADNAGAKSDLKDENETSFEAIENQSETAIKESDNHPETTKSEFASSAAPETTLVGPEITDAKTVEPEVIDTETAESASTDAKTDEAEAVKSKTSEVETTDIETPEVQATEAAKSEPESDVTENVEDASAPESIKEYISSEKIEVTPAEKTEANPAEKTEATPVEKTEATPVEKTETAPTSESAEGTSIPKTTQETDTTDSTEKTETSTEDDAETSEKLSKSISIPVEDGVTEDPEGTEVPLSTGSVIAGDDTENADAETHEKTMEETTDSDAATGEDTTEIGETTNESAVESPSKLPSTDTPTVEETAATAESEEELAEKEAATTEEPETATTAEETAEAITAEETETATTPEETAEAAEKADTTDALEQDDTTKETEPLQTEETEDTEPLGADAAETTAPLDADASETTAGLSLGDDDTTAGLDLGGSALEGENAAAAADGAEESTAAAPEASNGRRTLEEIMAETDAFLNELNLDDAALEEALGGGSQSAAASGAPGTRSAERKSKSKEAAPEELPPVYIYTSLAGGGFHMVPRTNRLATILQANRIPFTYRDLGTDSAARTVWRTHSAGRQLPGVVRGERDIIGNWEEIDEINEDYRLREAVYDEL</sequence>
<feature type="compositionally biased region" description="Basic and acidic residues" evidence="1">
    <location>
        <begin position="543"/>
        <end position="555"/>
    </location>
</feature>
<feature type="compositionally biased region" description="Polar residues" evidence="1">
    <location>
        <begin position="803"/>
        <end position="813"/>
    </location>
</feature>
<feature type="compositionally biased region" description="Acidic residues" evidence="1">
    <location>
        <begin position="827"/>
        <end position="844"/>
    </location>
</feature>